<protein>
    <submittedName>
        <fullName evidence="2">Uncharacterized protein</fullName>
    </submittedName>
</protein>
<evidence type="ECO:0000313" key="3">
    <source>
        <dbReference type="Proteomes" id="UP001219525"/>
    </source>
</evidence>
<feature type="region of interest" description="Disordered" evidence="1">
    <location>
        <begin position="181"/>
        <end position="235"/>
    </location>
</feature>
<dbReference type="EMBL" id="JARJCW010000188">
    <property type="protein sequence ID" value="KAJ7187650.1"/>
    <property type="molecule type" value="Genomic_DNA"/>
</dbReference>
<name>A0AAD6XYX4_9AGAR</name>
<dbReference type="AlphaFoldDB" id="A0AAD6XYX4"/>
<sequence length="325" mass="36284">NTKSDAYIDVPIDILPEDFLARLRANIGVANDAPLQWKTSDERKSDPGHQLETADHVRDAIGAVVKMASSTRRTKPVFLQVIAPEPPKTKPTKDPKPNETAFRNELAKVKRALWCEQHRRHCYVRKTNGQAGEIVGEHVEVDTAGVTLWAREMKNNPDKVPTDCSVPPNSLDFDKLVDRKECRQRTSRPGGSTTVDVNPVIHYINGRGDDTAGTDRNEPAESRKRKRDDDAASGDDADPVIVELDVLITHLQTKLPLFKFDRFKDVLEQEGLVYCHSIASYPPADLKALGIPRGIVADVIREAKGLLLWKRARVQEKEKENAPVA</sequence>
<dbReference type="Proteomes" id="UP001219525">
    <property type="component" value="Unassembled WGS sequence"/>
</dbReference>
<reference evidence="2" key="1">
    <citation type="submission" date="2023-03" db="EMBL/GenBank/DDBJ databases">
        <title>Massive genome expansion in bonnet fungi (Mycena s.s.) driven by repeated elements and novel gene families across ecological guilds.</title>
        <authorList>
            <consortium name="Lawrence Berkeley National Laboratory"/>
            <person name="Harder C.B."/>
            <person name="Miyauchi S."/>
            <person name="Viragh M."/>
            <person name="Kuo A."/>
            <person name="Thoen E."/>
            <person name="Andreopoulos B."/>
            <person name="Lu D."/>
            <person name="Skrede I."/>
            <person name="Drula E."/>
            <person name="Henrissat B."/>
            <person name="Morin E."/>
            <person name="Kohler A."/>
            <person name="Barry K."/>
            <person name="LaButti K."/>
            <person name="Morin E."/>
            <person name="Salamov A."/>
            <person name="Lipzen A."/>
            <person name="Mereny Z."/>
            <person name="Hegedus B."/>
            <person name="Baldrian P."/>
            <person name="Stursova M."/>
            <person name="Weitz H."/>
            <person name="Taylor A."/>
            <person name="Grigoriev I.V."/>
            <person name="Nagy L.G."/>
            <person name="Martin F."/>
            <person name="Kauserud H."/>
        </authorList>
    </citation>
    <scope>NUCLEOTIDE SEQUENCE</scope>
    <source>
        <strain evidence="2">9144</strain>
    </source>
</reference>
<organism evidence="2 3">
    <name type="scientific">Mycena pura</name>
    <dbReference type="NCBI Taxonomy" id="153505"/>
    <lineage>
        <taxon>Eukaryota</taxon>
        <taxon>Fungi</taxon>
        <taxon>Dikarya</taxon>
        <taxon>Basidiomycota</taxon>
        <taxon>Agaricomycotina</taxon>
        <taxon>Agaricomycetes</taxon>
        <taxon>Agaricomycetidae</taxon>
        <taxon>Agaricales</taxon>
        <taxon>Marasmiineae</taxon>
        <taxon>Mycenaceae</taxon>
        <taxon>Mycena</taxon>
    </lineage>
</organism>
<evidence type="ECO:0000256" key="1">
    <source>
        <dbReference type="SAM" id="MobiDB-lite"/>
    </source>
</evidence>
<gene>
    <name evidence="2" type="ORF">GGX14DRAFT_383427</name>
</gene>
<evidence type="ECO:0000313" key="2">
    <source>
        <dbReference type="EMBL" id="KAJ7187650.1"/>
    </source>
</evidence>
<feature type="compositionally biased region" description="Polar residues" evidence="1">
    <location>
        <begin position="187"/>
        <end position="196"/>
    </location>
</feature>
<feature type="compositionally biased region" description="Basic and acidic residues" evidence="1">
    <location>
        <begin position="207"/>
        <end position="230"/>
    </location>
</feature>
<feature type="non-terminal residue" evidence="2">
    <location>
        <position position="1"/>
    </location>
</feature>
<keyword evidence="3" id="KW-1185">Reference proteome</keyword>
<proteinExistence type="predicted"/>
<comment type="caution">
    <text evidence="2">The sequence shown here is derived from an EMBL/GenBank/DDBJ whole genome shotgun (WGS) entry which is preliminary data.</text>
</comment>
<accession>A0AAD6XYX4</accession>